<feature type="signal peptide" evidence="1">
    <location>
        <begin position="1"/>
        <end position="21"/>
    </location>
</feature>
<evidence type="ECO:0000313" key="3">
    <source>
        <dbReference type="Proteomes" id="UP000033750"/>
    </source>
</evidence>
<dbReference type="PATRIC" id="fig|1264554.4.peg.450"/>
<evidence type="ECO:0000256" key="1">
    <source>
        <dbReference type="SAM" id="SignalP"/>
    </source>
</evidence>
<keyword evidence="1" id="KW-0732">Signal</keyword>
<dbReference type="STRING" id="29561.MM26B8_02320"/>
<dbReference type="NCBIfam" id="NF045977">
    <property type="entry name" value="MAG0770_fam_LP"/>
    <property type="match status" value="1"/>
</dbReference>
<dbReference type="OrthoDB" id="398812at2"/>
<accession>A0A0F5H0L8</accession>
<dbReference type="AlphaFoldDB" id="A0A0F5H0L8"/>
<name>A0A0F5H0L8_9BACT</name>
<dbReference type="EMBL" id="JZXN01000016">
    <property type="protein sequence ID" value="KKB26824.1"/>
    <property type="molecule type" value="Genomic_DNA"/>
</dbReference>
<gene>
    <name evidence="2" type="ORF">MMELEA_05060</name>
</gene>
<dbReference type="Proteomes" id="UP000033750">
    <property type="component" value="Unassembled WGS sequence"/>
</dbReference>
<keyword evidence="3" id="KW-1185">Reference proteome</keyword>
<proteinExistence type="predicted"/>
<protein>
    <recommendedName>
        <fullName evidence="4">Lipoprotein</fullName>
    </recommendedName>
</protein>
<feature type="chain" id="PRO_5002487057" description="Lipoprotein" evidence="1">
    <location>
        <begin position="22"/>
        <end position="372"/>
    </location>
</feature>
<dbReference type="PROSITE" id="PS51257">
    <property type="entry name" value="PROKAR_LIPOPROTEIN"/>
    <property type="match status" value="1"/>
</dbReference>
<sequence>MKNKIKLFLTFSSISLLPLLAFSCQSSFYDLTRVLEANYSNEIHKLFSQYKVNYEKFSDFFALSDNSKENAFSYFYNRWFKANKISSYFAANVLNNSKVNTILMLSDENKDIGYFENNTFISLKNTFNAFLTDFSMNEIDYTNNFMSKMNRFWMLNNEMKDIINDDARAYSNWSFSEFYNQFFNSDLGNDYPLFKNTDNPSENREIFNDRLNDIFNRFNNEYKAKIFNEDIKNIDYSKLGFSLQADGTYGHSHALINLWNEWNSMTLVYYKDKEIVTDKNNRLKIIKDLFSDFKSLNKDNKTIYIIDKNDDKKNFNLSNFLISWEDLVKNNNIEIEKNNNSFNNFKKHLLDSSNNMISIAKRIINTIKNYNN</sequence>
<evidence type="ECO:0000313" key="2">
    <source>
        <dbReference type="EMBL" id="KKB26824.1"/>
    </source>
</evidence>
<evidence type="ECO:0008006" key="4">
    <source>
        <dbReference type="Google" id="ProtNLM"/>
    </source>
</evidence>
<organism evidence="2 3">
    <name type="scientific">Mycoplasmopsis meleagridis ATCC 25294</name>
    <dbReference type="NCBI Taxonomy" id="1264554"/>
    <lineage>
        <taxon>Bacteria</taxon>
        <taxon>Bacillati</taxon>
        <taxon>Mycoplasmatota</taxon>
        <taxon>Mycoplasmoidales</taxon>
        <taxon>Metamycoplasmataceae</taxon>
        <taxon>Mycoplasmopsis</taxon>
    </lineage>
</organism>
<dbReference type="RefSeq" id="WP_046096924.1">
    <property type="nucleotide sequence ID" value="NZ_JZXN01000016.1"/>
</dbReference>
<reference evidence="2 3" key="1">
    <citation type="submission" date="2015-03" db="EMBL/GenBank/DDBJ databases">
        <title>Genome sequence of Mycoplasma meleagridis strain ATCC 25294.</title>
        <authorList>
            <person name="Yacoub E."/>
            <person name="Blanchard A."/>
            <person name="Sirand-Pugnet P."/>
            <person name="Mardassi B.B.A."/>
        </authorList>
    </citation>
    <scope>NUCLEOTIDE SEQUENCE [LARGE SCALE GENOMIC DNA]</scope>
    <source>
        <strain evidence="2 3">ATCC 25294</strain>
    </source>
</reference>
<comment type="caution">
    <text evidence="2">The sequence shown here is derived from an EMBL/GenBank/DDBJ whole genome shotgun (WGS) entry which is preliminary data.</text>
</comment>